<organism evidence="1">
    <name type="scientific">Podoviridae sp. ctDwO1</name>
    <dbReference type="NCBI Taxonomy" id="2827726"/>
    <lineage>
        <taxon>Viruses</taxon>
        <taxon>Duplodnaviria</taxon>
        <taxon>Heunggongvirae</taxon>
        <taxon>Uroviricota</taxon>
        <taxon>Caudoviricetes</taxon>
    </lineage>
</organism>
<dbReference type="EMBL" id="BK032784">
    <property type="protein sequence ID" value="DAF60205.1"/>
    <property type="molecule type" value="Genomic_DNA"/>
</dbReference>
<protein>
    <submittedName>
        <fullName evidence="1">Uncharacterized protein</fullName>
    </submittedName>
</protein>
<proteinExistence type="predicted"/>
<evidence type="ECO:0000313" key="1">
    <source>
        <dbReference type="EMBL" id="DAF60205.1"/>
    </source>
</evidence>
<accession>A0A8S5TA50</accession>
<reference evidence="1" key="1">
    <citation type="journal article" date="2021" name="Proc. Natl. Acad. Sci. U.S.A.">
        <title>A Catalog of Tens of Thousands of Viruses from Human Metagenomes Reveals Hidden Associations with Chronic Diseases.</title>
        <authorList>
            <person name="Tisza M.J."/>
            <person name="Buck C.B."/>
        </authorList>
    </citation>
    <scope>NUCLEOTIDE SEQUENCE</scope>
    <source>
        <strain evidence="1">CtDwO1</strain>
    </source>
</reference>
<name>A0A8S5TA50_9CAUD</name>
<sequence length="192" mass="22512">MKVEIQCGDSITIPKGCKAIIKDGSITFVKEDREFKDGDVLIDDRKLSVFPCKIIMIYKGTKSEEGGYECYIFRNLMGSLVINGECCGSEFVRIRHASEEEKAELFAEMKEQGLRWNAEEKRVEKIRWRAECGEKYFVLSMDGRIYSYEEYNNTCDDVHYNAFNYFRTEEQDKEAARRVKETLRKFHEEIGE</sequence>